<gene>
    <name evidence="2" type="ORF">UFOPK2761_02036</name>
</gene>
<organism evidence="2">
    <name type="scientific">freshwater metagenome</name>
    <dbReference type="NCBI Taxonomy" id="449393"/>
    <lineage>
        <taxon>unclassified sequences</taxon>
        <taxon>metagenomes</taxon>
        <taxon>ecological metagenomes</taxon>
    </lineage>
</organism>
<proteinExistence type="predicted"/>
<evidence type="ECO:0000313" key="2">
    <source>
        <dbReference type="EMBL" id="CAB4751997.1"/>
    </source>
</evidence>
<feature type="region of interest" description="Disordered" evidence="1">
    <location>
        <begin position="1"/>
        <end position="26"/>
    </location>
</feature>
<evidence type="ECO:0000256" key="1">
    <source>
        <dbReference type="SAM" id="MobiDB-lite"/>
    </source>
</evidence>
<sequence length="87" mass="9393">MVSGRSAAGTVGVMDHANPDSQGDRTTVVLERTIRHVEDELRGAPEEEVVARLRAELPADVDVPEHNLLAAARAIAEGRREDGTPER</sequence>
<dbReference type="EMBL" id="CAEZYQ010000015">
    <property type="protein sequence ID" value="CAB4751997.1"/>
    <property type="molecule type" value="Genomic_DNA"/>
</dbReference>
<protein>
    <submittedName>
        <fullName evidence="2">Unannotated protein</fullName>
    </submittedName>
</protein>
<name>A0A6J6U070_9ZZZZ</name>
<reference evidence="2" key="1">
    <citation type="submission" date="2020-05" db="EMBL/GenBank/DDBJ databases">
        <authorList>
            <person name="Chiriac C."/>
            <person name="Salcher M."/>
            <person name="Ghai R."/>
            <person name="Kavagutti S V."/>
        </authorList>
    </citation>
    <scope>NUCLEOTIDE SEQUENCE</scope>
</reference>
<dbReference type="AlphaFoldDB" id="A0A6J6U070"/>
<accession>A0A6J6U070</accession>